<feature type="region of interest" description="Disordered" evidence="1">
    <location>
        <begin position="99"/>
        <end position="128"/>
    </location>
</feature>
<proteinExistence type="predicted"/>
<gene>
    <name evidence="2" type="ORF">TIFTF001_008655</name>
</gene>
<evidence type="ECO:0000256" key="1">
    <source>
        <dbReference type="SAM" id="MobiDB-lite"/>
    </source>
</evidence>
<feature type="compositionally biased region" description="Acidic residues" evidence="1">
    <location>
        <begin position="106"/>
        <end position="115"/>
    </location>
</feature>
<protein>
    <submittedName>
        <fullName evidence="2">Uncharacterized protein</fullName>
    </submittedName>
</protein>
<reference evidence="2" key="1">
    <citation type="submission" date="2023-07" db="EMBL/GenBank/DDBJ databases">
        <title>draft genome sequence of fig (Ficus carica).</title>
        <authorList>
            <person name="Takahashi T."/>
            <person name="Nishimura K."/>
        </authorList>
    </citation>
    <scope>NUCLEOTIDE SEQUENCE</scope>
</reference>
<evidence type="ECO:0000313" key="3">
    <source>
        <dbReference type="Proteomes" id="UP001187192"/>
    </source>
</evidence>
<sequence>MSTTSSFKTNTTRLRCSIRTQRNIYHALDHQRIENAGLDLAVPEPHSKIQLHMDPIDPLASLRFIALHHPFPNDTARRPSNTGCRTVIFSRPCVGDAELDVVRSEDDPEDVEGEEEGRKDGDGGEHDAMAAAATATSFRHVDEPIEKL</sequence>
<keyword evidence="3" id="KW-1185">Reference proteome</keyword>
<dbReference type="AlphaFoldDB" id="A0AA88D316"/>
<accession>A0AA88D316</accession>
<dbReference type="Proteomes" id="UP001187192">
    <property type="component" value="Unassembled WGS sequence"/>
</dbReference>
<dbReference type="EMBL" id="BTGU01000009">
    <property type="protein sequence ID" value="GMN39417.1"/>
    <property type="molecule type" value="Genomic_DNA"/>
</dbReference>
<name>A0AA88D316_FICCA</name>
<comment type="caution">
    <text evidence="2">The sequence shown here is derived from an EMBL/GenBank/DDBJ whole genome shotgun (WGS) entry which is preliminary data.</text>
</comment>
<organism evidence="2 3">
    <name type="scientific">Ficus carica</name>
    <name type="common">Common fig</name>
    <dbReference type="NCBI Taxonomy" id="3494"/>
    <lineage>
        <taxon>Eukaryota</taxon>
        <taxon>Viridiplantae</taxon>
        <taxon>Streptophyta</taxon>
        <taxon>Embryophyta</taxon>
        <taxon>Tracheophyta</taxon>
        <taxon>Spermatophyta</taxon>
        <taxon>Magnoliopsida</taxon>
        <taxon>eudicotyledons</taxon>
        <taxon>Gunneridae</taxon>
        <taxon>Pentapetalae</taxon>
        <taxon>rosids</taxon>
        <taxon>fabids</taxon>
        <taxon>Rosales</taxon>
        <taxon>Moraceae</taxon>
        <taxon>Ficeae</taxon>
        <taxon>Ficus</taxon>
    </lineage>
</organism>
<feature type="compositionally biased region" description="Basic and acidic residues" evidence="1">
    <location>
        <begin position="116"/>
        <end position="128"/>
    </location>
</feature>
<evidence type="ECO:0000313" key="2">
    <source>
        <dbReference type="EMBL" id="GMN39417.1"/>
    </source>
</evidence>